<dbReference type="PANTHER" id="PTHR48475:SF1">
    <property type="entry name" value="RNASE H TYPE-1 DOMAIN-CONTAINING PROTEIN"/>
    <property type="match status" value="1"/>
</dbReference>
<accession>A0A6L2MFG6</accession>
<dbReference type="InterPro" id="IPR043502">
    <property type="entry name" value="DNA/RNA_pol_sf"/>
</dbReference>
<dbReference type="InterPro" id="IPR043128">
    <property type="entry name" value="Rev_trsase/Diguanyl_cyclase"/>
</dbReference>
<dbReference type="AlphaFoldDB" id="A0A6L2MFG6"/>
<proteinExistence type="predicted"/>
<dbReference type="SUPFAM" id="SSF56672">
    <property type="entry name" value="DNA/RNA polymerases"/>
    <property type="match status" value="1"/>
</dbReference>
<evidence type="ECO:0000313" key="1">
    <source>
        <dbReference type="EMBL" id="GEU72430.1"/>
    </source>
</evidence>
<reference evidence="1" key="1">
    <citation type="journal article" date="2019" name="Sci. Rep.">
        <title>Draft genome of Tanacetum cinerariifolium, the natural source of mosquito coil.</title>
        <authorList>
            <person name="Yamashiro T."/>
            <person name="Shiraishi A."/>
            <person name="Satake H."/>
            <person name="Nakayama K."/>
        </authorList>
    </citation>
    <scope>NUCLEOTIDE SEQUENCE</scope>
</reference>
<evidence type="ECO:0008006" key="2">
    <source>
        <dbReference type="Google" id="ProtNLM"/>
    </source>
</evidence>
<sequence length="228" mass="26180">MEVNADEIVIKSDSKEEMLTDIKETLGRLRVINLKLNLKKCSFGVEEGRFSGHIITKQGIKADHLKVKAISDLEPPKSVSEIQSLDKKKMFQWTTEADGAFQRMKELLEALPTVTALGNGKTLIVYLEDSKESIRLVLMEKRRKRRIAKWAIELREHEIEFRGRNSIIGQILADFLQKTPPMKDREIKDREAKRKEPEQENAWKLFTDGALSFDSFRAGLMLVNPEGK</sequence>
<dbReference type="Gene3D" id="3.30.70.270">
    <property type="match status" value="1"/>
</dbReference>
<dbReference type="EMBL" id="BKCJ010006492">
    <property type="protein sequence ID" value="GEU72430.1"/>
    <property type="molecule type" value="Genomic_DNA"/>
</dbReference>
<comment type="caution">
    <text evidence="1">The sequence shown here is derived from an EMBL/GenBank/DDBJ whole genome shotgun (WGS) entry which is preliminary data.</text>
</comment>
<gene>
    <name evidence="1" type="ORF">Tci_044408</name>
</gene>
<protein>
    <recommendedName>
        <fullName evidence="2">Reverse transcriptase domain-containing protein</fullName>
    </recommendedName>
</protein>
<dbReference type="PANTHER" id="PTHR48475">
    <property type="entry name" value="RIBONUCLEASE H"/>
    <property type="match status" value="1"/>
</dbReference>
<name>A0A6L2MFG6_TANCI</name>
<organism evidence="1">
    <name type="scientific">Tanacetum cinerariifolium</name>
    <name type="common">Dalmatian daisy</name>
    <name type="synonym">Chrysanthemum cinerariifolium</name>
    <dbReference type="NCBI Taxonomy" id="118510"/>
    <lineage>
        <taxon>Eukaryota</taxon>
        <taxon>Viridiplantae</taxon>
        <taxon>Streptophyta</taxon>
        <taxon>Embryophyta</taxon>
        <taxon>Tracheophyta</taxon>
        <taxon>Spermatophyta</taxon>
        <taxon>Magnoliopsida</taxon>
        <taxon>eudicotyledons</taxon>
        <taxon>Gunneridae</taxon>
        <taxon>Pentapetalae</taxon>
        <taxon>asterids</taxon>
        <taxon>campanulids</taxon>
        <taxon>Asterales</taxon>
        <taxon>Asteraceae</taxon>
        <taxon>Asteroideae</taxon>
        <taxon>Anthemideae</taxon>
        <taxon>Anthemidinae</taxon>
        <taxon>Tanacetum</taxon>
    </lineage>
</organism>